<organism evidence="1 2">
    <name type="scientific">Nocardia aurantia</name>
    <dbReference type="NCBI Taxonomy" id="2585199"/>
    <lineage>
        <taxon>Bacteria</taxon>
        <taxon>Bacillati</taxon>
        <taxon>Actinomycetota</taxon>
        <taxon>Actinomycetes</taxon>
        <taxon>Mycobacteriales</taxon>
        <taxon>Nocardiaceae</taxon>
        <taxon>Nocardia</taxon>
    </lineage>
</organism>
<evidence type="ECO:0000313" key="1">
    <source>
        <dbReference type="EMBL" id="MQY25124.1"/>
    </source>
</evidence>
<dbReference type="InterPro" id="IPR008715">
    <property type="entry name" value="SAM-MeTfrase_NodS-like"/>
</dbReference>
<name>A0A7K0DK02_9NOCA</name>
<dbReference type="SUPFAM" id="SSF53335">
    <property type="entry name" value="S-adenosyl-L-methionine-dependent methyltransferases"/>
    <property type="match status" value="1"/>
</dbReference>
<comment type="caution">
    <text evidence="1">The sequence shown here is derived from an EMBL/GenBank/DDBJ whole genome shotgun (WGS) entry which is preliminary data.</text>
</comment>
<reference evidence="1 2" key="1">
    <citation type="submission" date="2019-10" db="EMBL/GenBank/DDBJ databases">
        <title>Nocardia macrotermitis sp. nov. and Nocardia aurantia sp. nov., isolated from the gut of fungus growing-termite Macrotermes natalensis.</title>
        <authorList>
            <person name="Benndorf R."/>
            <person name="Schwitalla J."/>
            <person name="Martin K."/>
            <person name="De Beer W."/>
            <person name="Kaster A.-K."/>
            <person name="Vollmers J."/>
            <person name="Poulsen M."/>
            <person name="Beemelmanns C."/>
        </authorList>
    </citation>
    <scope>NUCLEOTIDE SEQUENCE [LARGE SCALE GENOMIC DNA]</scope>
    <source>
        <strain evidence="1 2">RB56</strain>
    </source>
</reference>
<evidence type="ECO:0008006" key="3">
    <source>
        <dbReference type="Google" id="ProtNLM"/>
    </source>
</evidence>
<dbReference type="InterPro" id="IPR029063">
    <property type="entry name" value="SAM-dependent_MTases_sf"/>
</dbReference>
<accession>A0A7K0DK02</accession>
<gene>
    <name evidence="1" type="ORF">NRB56_06800</name>
</gene>
<keyword evidence="2" id="KW-1185">Reference proteome</keyword>
<dbReference type="Proteomes" id="UP000431401">
    <property type="component" value="Unassembled WGS sequence"/>
</dbReference>
<dbReference type="Pfam" id="PF05401">
    <property type="entry name" value="NodS"/>
    <property type="match status" value="1"/>
</dbReference>
<dbReference type="CDD" id="cd02440">
    <property type="entry name" value="AdoMet_MTases"/>
    <property type="match status" value="1"/>
</dbReference>
<dbReference type="Gene3D" id="3.40.50.150">
    <property type="entry name" value="Vaccinia Virus protein VP39"/>
    <property type="match status" value="1"/>
</dbReference>
<dbReference type="GO" id="GO:0009312">
    <property type="term" value="P:oligosaccharide biosynthetic process"/>
    <property type="evidence" value="ECO:0007669"/>
    <property type="project" value="InterPro"/>
</dbReference>
<proteinExistence type="predicted"/>
<evidence type="ECO:0000313" key="2">
    <source>
        <dbReference type="Proteomes" id="UP000431401"/>
    </source>
</evidence>
<dbReference type="RefSeq" id="WP_194290715.1">
    <property type="nucleotide sequence ID" value="NZ_WEGI01000002.1"/>
</dbReference>
<dbReference type="AlphaFoldDB" id="A0A7K0DK02"/>
<dbReference type="EMBL" id="WEGI01000002">
    <property type="protein sequence ID" value="MQY25124.1"/>
    <property type="molecule type" value="Genomic_DNA"/>
</dbReference>
<sequence length="192" mass="21873">MVGPRSDPEFFDAKFRADPDPWRFDTRWYERRKRALLMALLPHERYRLALEPGCANGHLTAALAQRCDRVIATDIAPRAVELTTRRCATMPAVEVHRWGLGQPWRWPGDLDLLFLSEVAYYLTADELTRTATDLASRLAVGGTIVLAHWRHPEPDHQLTGDHAHDLVLAALAHRPRAHYDDADLRVDVLETV</sequence>
<dbReference type="GO" id="GO:0008757">
    <property type="term" value="F:S-adenosylmethionine-dependent methyltransferase activity"/>
    <property type="evidence" value="ECO:0007669"/>
    <property type="project" value="InterPro"/>
</dbReference>
<protein>
    <recommendedName>
        <fullName evidence="3">SAM-dependent methyltransferase</fullName>
    </recommendedName>
</protein>